<dbReference type="Gene3D" id="3.40.50.720">
    <property type="entry name" value="NAD(P)-binding Rossmann-like Domain"/>
    <property type="match status" value="1"/>
</dbReference>
<dbReference type="PANTHER" id="PTHR10366:SF564">
    <property type="entry name" value="STEROL-4-ALPHA-CARBOXYLATE 3-DEHYDROGENASE, DECARBOXYLATING"/>
    <property type="match status" value="1"/>
</dbReference>
<keyword evidence="5" id="KW-1185">Reference proteome</keyword>
<reference evidence="4 5" key="1">
    <citation type="submission" date="2019-04" db="EMBL/GenBank/DDBJ databases">
        <title>Altererythrobacter aquimixticola sp. nov., isolated from sediment of junction between the ocean and a freshwater spring.</title>
        <authorList>
            <person name="Yoon J.-H."/>
        </authorList>
    </citation>
    <scope>NUCLEOTIDE SEQUENCE [LARGE SCALE GENOMIC DNA]</scope>
    <source>
        <strain evidence="4 5">SSKS-13</strain>
    </source>
</reference>
<evidence type="ECO:0000259" key="3">
    <source>
        <dbReference type="Pfam" id="PF01370"/>
    </source>
</evidence>
<dbReference type="Pfam" id="PF01370">
    <property type="entry name" value="Epimerase"/>
    <property type="match status" value="1"/>
</dbReference>
<protein>
    <submittedName>
        <fullName evidence="4">NAD-dependent epimerase/dehydratase family protein</fullName>
    </submittedName>
</protein>
<dbReference type="OrthoDB" id="9778052at2"/>
<comment type="caution">
    <text evidence="4">The sequence shown here is derived from an EMBL/GenBank/DDBJ whole genome shotgun (WGS) entry which is preliminary data.</text>
</comment>
<dbReference type="Proteomes" id="UP000309389">
    <property type="component" value="Unassembled WGS sequence"/>
</dbReference>
<dbReference type="InterPro" id="IPR050425">
    <property type="entry name" value="NAD(P)_dehydrat-like"/>
</dbReference>
<sequence length="339" mass="36554">MANVLVTGGTGFVGGHQIVRLLSDGNRVRATLRNASQADELRDMVRVAGVDDVGRLEFAEADLAYDDGWPQALKGCDYAMHIASPFPSGAVADEDRLIGTARDGTLRVLRAARDAGVKRVVLTSSFAAIGYGHPENGRAFTEADWSDPDGRDVQPYVRSKIVAERAAWDFIANQGGGLELTVVNPVGIFGPVLGARLSSSIVLVQRLLQGMPGVPRLNFGIVDVRDLVKLQSKALTAPSAAGERFMAVAEPQLSLFEVARILRDELGPDAHKVPTRQLPDWLVRLGALMSPQLRELVPQLGRIRLASSDKARHLLGWQTRPVAQTMADTARSLIELGCV</sequence>
<evidence type="ECO:0000313" key="4">
    <source>
        <dbReference type="EMBL" id="TIX51156.1"/>
    </source>
</evidence>
<comment type="similarity">
    <text evidence="2">Belongs to the NAD(P)-dependent epimerase/dehydratase family. Dihydroflavonol-4-reductase subfamily.</text>
</comment>
<dbReference type="InterPro" id="IPR036291">
    <property type="entry name" value="NAD(P)-bd_dom_sf"/>
</dbReference>
<name>A0A4T3F1W4_9SPHN</name>
<dbReference type="RefSeq" id="WP_136691799.1">
    <property type="nucleotide sequence ID" value="NZ_SSHH01000001.1"/>
</dbReference>
<keyword evidence="1" id="KW-0560">Oxidoreductase</keyword>
<dbReference type="PANTHER" id="PTHR10366">
    <property type="entry name" value="NAD DEPENDENT EPIMERASE/DEHYDRATASE"/>
    <property type="match status" value="1"/>
</dbReference>
<proteinExistence type="inferred from homology"/>
<dbReference type="FunFam" id="3.40.50.720:FF:000336">
    <property type="entry name" value="Aldehyde reductase"/>
    <property type="match status" value="1"/>
</dbReference>
<dbReference type="EMBL" id="SSHH01000001">
    <property type="protein sequence ID" value="TIX51156.1"/>
    <property type="molecule type" value="Genomic_DNA"/>
</dbReference>
<evidence type="ECO:0000313" key="5">
    <source>
        <dbReference type="Proteomes" id="UP000309389"/>
    </source>
</evidence>
<dbReference type="GO" id="GO:0016616">
    <property type="term" value="F:oxidoreductase activity, acting on the CH-OH group of donors, NAD or NADP as acceptor"/>
    <property type="evidence" value="ECO:0007669"/>
    <property type="project" value="TreeGrafter"/>
</dbReference>
<evidence type="ECO:0000256" key="2">
    <source>
        <dbReference type="ARBA" id="ARBA00023445"/>
    </source>
</evidence>
<feature type="domain" description="NAD-dependent epimerase/dehydratase" evidence="3">
    <location>
        <begin position="4"/>
        <end position="241"/>
    </location>
</feature>
<dbReference type="AlphaFoldDB" id="A0A4T3F1W4"/>
<dbReference type="InterPro" id="IPR001509">
    <property type="entry name" value="Epimerase_deHydtase"/>
</dbReference>
<organism evidence="4 5">
    <name type="scientific">Alteraurantiacibacter aquimixticola</name>
    <dbReference type="NCBI Taxonomy" id="2489173"/>
    <lineage>
        <taxon>Bacteria</taxon>
        <taxon>Pseudomonadati</taxon>
        <taxon>Pseudomonadota</taxon>
        <taxon>Alphaproteobacteria</taxon>
        <taxon>Sphingomonadales</taxon>
        <taxon>Erythrobacteraceae</taxon>
        <taxon>Alteraurantiacibacter</taxon>
    </lineage>
</organism>
<gene>
    <name evidence="4" type="ORF">E5222_01360</name>
</gene>
<dbReference type="SUPFAM" id="SSF51735">
    <property type="entry name" value="NAD(P)-binding Rossmann-fold domains"/>
    <property type="match status" value="1"/>
</dbReference>
<accession>A0A4T3F1W4</accession>
<evidence type="ECO:0000256" key="1">
    <source>
        <dbReference type="ARBA" id="ARBA00023002"/>
    </source>
</evidence>